<protein>
    <recommendedName>
        <fullName evidence="1">Type III restriction enzyme C-terminal endonuclease domain-containing protein</fullName>
    </recommendedName>
</protein>
<proteinExistence type="predicted"/>
<dbReference type="EMBL" id="SNRY01005199">
    <property type="protein sequence ID" value="KAA6315583.1"/>
    <property type="molecule type" value="Genomic_DNA"/>
</dbReference>
<accession>A0A5J4Q4I5</accession>
<name>A0A5J4Q4I5_9ZZZZ</name>
<dbReference type="AlphaFoldDB" id="A0A5J4Q4I5"/>
<feature type="domain" description="Type III restriction enzyme C-terminal endonuclease" evidence="1">
    <location>
        <begin position="6"/>
        <end position="114"/>
    </location>
</feature>
<evidence type="ECO:0000313" key="2">
    <source>
        <dbReference type="EMBL" id="KAA6315583.1"/>
    </source>
</evidence>
<gene>
    <name evidence="2" type="ORF">EZS27_033984</name>
</gene>
<comment type="caution">
    <text evidence="2">The sequence shown here is derived from an EMBL/GenBank/DDBJ whole genome shotgun (WGS) entry which is preliminary data.</text>
</comment>
<evidence type="ECO:0000259" key="1">
    <source>
        <dbReference type="Pfam" id="PF19778"/>
    </source>
</evidence>
<reference evidence="2" key="1">
    <citation type="submission" date="2019-03" db="EMBL/GenBank/DDBJ databases">
        <title>Single cell metagenomics reveals metabolic interactions within the superorganism composed of flagellate Streblomastix strix and complex community of Bacteroidetes bacteria on its surface.</title>
        <authorList>
            <person name="Treitli S.C."/>
            <person name="Kolisko M."/>
            <person name="Husnik F."/>
            <person name="Keeling P."/>
            <person name="Hampl V."/>
        </authorList>
    </citation>
    <scope>NUCLEOTIDE SEQUENCE</scope>
    <source>
        <strain evidence="2">STM</strain>
    </source>
</reference>
<dbReference type="GO" id="GO:0015668">
    <property type="term" value="F:type III site-specific deoxyribonuclease activity"/>
    <property type="evidence" value="ECO:0007669"/>
    <property type="project" value="InterPro"/>
</dbReference>
<organism evidence="2">
    <name type="scientific">termite gut metagenome</name>
    <dbReference type="NCBI Taxonomy" id="433724"/>
    <lineage>
        <taxon>unclassified sequences</taxon>
        <taxon>metagenomes</taxon>
        <taxon>organismal metagenomes</taxon>
    </lineage>
</organism>
<dbReference type="InterPro" id="IPR045572">
    <property type="entry name" value="RE_endonuc_C"/>
</dbReference>
<dbReference type="Pfam" id="PF19778">
    <property type="entry name" value="RE_endonuc"/>
    <property type="match status" value="1"/>
</dbReference>
<sequence>MKKQIKTLYNYVVIDSLSSPERKFAEDCETKDDILFYVKLPSKFQIKTPIGHYNPDWALIKKENGEDSKIYFVAETKDAKAAKDRSLLRDKERMKIECAEKHFSVIDNVHYRVVGSVSELRGLL</sequence>